<dbReference type="STRING" id="314232.SKA53_05533"/>
<evidence type="ECO:0000313" key="2">
    <source>
        <dbReference type="EMBL" id="EAQ06524.1"/>
    </source>
</evidence>
<keyword evidence="1" id="KW-0812">Transmembrane</keyword>
<name>A3V6K0_9RHOB</name>
<dbReference type="Proteomes" id="UP000004507">
    <property type="component" value="Unassembled WGS sequence"/>
</dbReference>
<feature type="transmembrane region" description="Helical" evidence="1">
    <location>
        <begin position="190"/>
        <end position="213"/>
    </location>
</feature>
<evidence type="ECO:0000313" key="3">
    <source>
        <dbReference type="Proteomes" id="UP000004507"/>
    </source>
</evidence>
<feature type="transmembrane region" description="Helical" evidence="1">
    <location>
        <begin position="59"/>
        <end position="85"/>
    </location>
</feature>
<dbReference type="OrthoDB" id="9794346at2"/>
<dbReference type="AlphaFoldDB" id="A3V6K0"/>
<accession>A3V6K0</accession>
<feature type="transmembrane region" description="Helical" evidence="1">
    <location>
        <begin position="258"/>
        <end position="280"/>
    </location>
</feature>
<comment type="caution">
    <text evidence="2">The sequence shown here is derived from an EMBL/GenBank/DDBJ whole genome shotgun (WGS) entry which is preliminary data.</text>
</comment>
<dbReference type="RefSeq" id="WP_007205062.1">
    <property type="nucleotide sequence ID" value="NZ_CH672414.1"/>
</dbReference>
<feature type="transmembrane region" description="Helical" evidence="1">
    <location>
        <begin position="152"/>
        <end position="169"/>
    </location>
</feature>
<dbReference type="EMBL" id="AAMS01000005">
    <property type="protein sequence ID" value="EAQ06524.1"/>
    <property type="molecule type" value="Genomic_DNA"/>
</dbReference>
<keyword evidence="1" id="KW-1133">Transmembrane helix</keyword>
<dbReference type="HOGENOM" id="CLU_078485_0_0_5"/>
<organism evidence="2 3">
    <name type="scientific">Yoonia vestfoldensis SKA53</name>
    <dbReference type="NCBI Taxonomy" id="314232"/>
    <lineage>
        <taxon>Bacteria</taxon>
        <taxon>Pseudomonadati</taxon>
        <taxon>Pseudomonadota</taxon>
        <taxon>Alphaproteobacteria</taxon>
        <taxon>Rhodobacterales</taxon>
        <taxon>Paracoccaceae</taxon>
        <taxon>Yoonia</taxon>
    </lineage>
</organism>
<keyword evidence="3" id="KW-1185">Reference proteome</keyword>
<proteinExistence type="predicted"/>
<reference evidence="2 3" key="1">
    <citation type="submission" date="2006-01" db="EMBL/GenBank/DDBJ databases">
        <authorList>
            <person name="Hagstrom A."/>
            <person name="Ferriera S."/>
            <person name="Johnson J."/>
            <person name="Kravitz S."/>
            <person name="Halpern A."/>
            <person name="Remington K."/>
            <person name="Beeson K."/>
            <person name="Tran B."/>
            <person name="Rogers Y.-H."/>
            <person name="Friedman R."/>
            <person name="Venter J.C."/>
        </authorList>
    </citation>
    <scope>NUCLEOTIDE SEQUENCE [LARGE SCALE GENOMIC DNA]</scope>
    <source>
        <strain evidence="2 3">SKA53</strain>
    </source>
</reference>
<evidence type="ECO:0008006" key="4">
    <source>
        <dbReference type="Google" id="ProtNLM"/>
    </source>
</evidence>
<keyword evidence="1" id="KW-0472">Membrane</keyword>
<feature type="transmembrane region" description="Helical" evidence="1">
    <location>
        <begin position="12"/>
        <end position="39"/>
    </location>
</feature>
<evidence type="ECO:0000256" key="1">
    <source>
        <dbReference type="SAM" id="Phobius"/>
    </source>
</evidence>
<gene>
    <name evidence="2" type="ORF">SKA53_05533</name>
</gene>
<feature type="transmembrane region" description="Helical" evidence="1">
    <location>
        <begin position="106"/>
        <end position="128"/>
    </location>
</feature>
<protein>
    <recommendedName>
        <fullName evidence="4">TRAP-type mannitol/chloroaromatic compound transport system, small permease component</fullName>
    </recommendedName>
</protein>
<dbReference type="eggNOG" id="COG4665">
    <property type="taxonomic scope" value="Bacteria"/>
</dbReference>
<sequence>MGLVEAWGGNAFGWIAAQLIAAFYNIGFALLNPGLWLSWVPQINGPMDPAAKQALARFIYYGASVELFFAVLVIFAVVTIAGLIFNAFMWRCVRVLEGFANSVGRAAAWAGLLMVLQQIVIIFLQGIFAVSDISIGLGVTFERPVSWWSDELKLYNAIVITLCATYTFVQGGHVRVDLLYAPMSFRAKRCVDMFGALFFMVPSAIVIWIYGWFFMWRHLVLPNASASDTLDRLMTRSQAFQWNIETISTSANGFDAYFLFKILLLVFTFMVLLQAVAVFYRSLLERKEGEASEAKYLDKDKTGDEIADLSAKIH</sequence>